<feature type="domain" description="GT23" evidence="4">
    <location>
        <begin position="1"/>
        <end position="233"/>
    </location>
</feature>
<dbReference type="InterPro" id="IPR045573">
    <property type="entry name" value="Fut8_N_cat"/>
</dbReference>
<evidence type="ECO:0000256" key="3">
    <source>
        <dbReference type="PROSITE-ProRule" id="PRU00992"/>
    </source>
</evidence>
<dbReference type="AlphaFoldDB" id="A0A2T7NP66"/>
<proteinExistence type="inferred from homology"/>
<dbReference type="Gene3D" id="2.30.30.40">
    <property type="entry name" value="SH3 Domains"/>
    <property type="match status" value="1"/>
</dbReference>
<comment type="similarity">
    <text evidence="3">Belongs to the glycosyltransferase 23 family.</text>
</comment>
<comment type="caution">
    <text evidence="5">The sequence shown here is derived from an EMBL/GenBank/DDBJ whole genome shotgun (WGS) entry which is preliminary data.</text>
</comment>
<dbReference type="PANTHER" id="PTHR13132">
    <property type="entry name" value="ALPHA- 1,6 -FUCOSYLTRANSFERASE"/>
    <property type="match status" value="1"/>
</dbReference>
<dbReference type="SUPFAM" id="SSF50044">
    <property type="entry name" value="SH3-domain"/>
    <property type="match status" value="1"/>
</dbReference>
<dbReference type="PANTHER" id="PTHR13132:SF29">
    <property type="entry name" value="ALPHA-(1,6)-FUCOSYLTRANSFERASE"/>
    <property type="match status" value="1"/>
</dbReference>
<dbReference type="GO" id="GO:0006487">
    <property type="term" value="P:protein N-linked glycosylation"/>
    <property type="evidence" value="ECO:0007669"/>
    <property type="project" value="TreeGrafter"/>
</dbReference>
<reference evidence="5 6" key="1">
    <citation type="submission" date="2018-04" db="EMBL/GenBank/DDBJ databases">
        <title>The genome of golden apple snail Pomacea canaliculata provides insight into stress tolerance and invasive adaptation.</title>
        <authorList>
            <person name="Liu C."/>
            <person name="Liu B."/>
            <person name="Ren Y."/>
            <person name="Zhang Y."/>
            <person name="Wang H."/>
            <person name="Li S."/>
            <person name="Jiang F."/>
            <person name="Yin L."/>
            <person name="Zhang G."/>
            <person name="Qian W."/>
            <person name="Fan W."/>
        </authorList>
    </citation>
    <scope>NUCLEOTIDE SEQUENCE [LARGE SCALE GENOMIC DNA]</scope>
    <source>
        <strain evidence="5">SZHN2017</strain>
        <tissue evidence="5">Muscle</tissue>
    </source>
</reference>
<keyword evidence="1 3" id="KW-0328">Glycosyltransferase</keyword>
<feature type="region of interest" description="Important for donor substrate binding" evidence="3">
    <location>
        <begin position="101"/>
        <end position="102"/>
    </location>
</feature>
<gene>
    <name evidence="5" type="ORF">C0Q70_16203</name>
</gene>
<evidence type="ECO:0000256" key="1">
    <source>
        <dbReference type="ARBA" id="ARBA00022676"/>
    </source>
</evidence>
<accession>A0A2T7NP66</accession>
<sequence length="324" mass="37515">MIVYDRHGGKMDPRNQTSSARVVRLSSLIRSWNNSPAKFRPLAIPADLAKRLKTFHGDPPTWWVGQLVSFLLRPQPHLQQTIQTQGEKMGFKRPIVGIQVRRTDKVNAEGRYYSLEEYMKHVEEYYDLRQQHEDIKNADCLWPPMTRRSSRNFRKSEFCVIPEVQHHQGGGQPRIVVRQIRYTRDGLSAVLVDLHFLSMCDFVVCTYTSNMGRAIYELMQAKQVDASSSLYSLDSSVYYVTYFDIHYQRAIKKHQPRSAAEISLEVGDLIHIERYIYRSKNQSFVGNLRNGSSCGVNQRTGRRGLFPSYKVVDEIVEESMGMNN</sequence>
<keyword evidence="2 3" id="KW-0808">Transferase</keyword>
<dbReference type="PROSITE" id="PS51659">
    <property type="entry name" value="GT23"/>
    <property type="match status" value="1"/>
</dbReference>
<dbReference type="InterPro" id="IPR027350">
    <property type="entry name" value="GT23_dom"/>
</dbReference>
<dbReference type="Gene3D" id="3.40.50.11350">
    <property type="match status" value="2"/>
</dbReference>
<protein>
    <recommendedName>
        <fullName evidence="4">GT23 domain-containing protein</fullName>
    </recommendedName>
</protein>
<evidence type="ECO:0000313" key="5">
    <source>
        <dbReference type="EMBL" id="PVD22943.1"/>
    </source>
</evidence>
<dbReference type="InterPro" id="IPR036028">
    <property type="entry name" value="SH3-like_dom_sf"/>
</dbReference>
<dbReference type="GO" id="GO:0046921">
    <property type="term" value="F:alpha-(1-&gt;6)-fucosyltransferase activity"/>
    <property type="evidence" value="ECO:0007669"/>
    <property type="project" value="TreeGrafter"/>
</dbReference>
<keyword evidence="6" id="KW-1185">Reference proteome</keyword>
<evidence type="ECO:0000259" key="4">
    <source>
        <dbReference type="PROSITE" id="PS51659"/>
    </source>
</evidence>
<evidence type="ECO:0000256" key="2">
    <source>
        <dbReference type="ARBA" id="ARBA00022679"/>
    </source>
</evidence>
<evidence type="ECO:0000313" key="6">
    <source>
        <dbReference type="Proteomes" id="UP000245119"/>
    </source>
</evidence>
<dbReference type="EMBL" id="PZQS01000010">
    <property type="protein sequence ID" value="PVD22943.1"/>
    <property type="molecule type" value="Genomic_DNA"/>
</dbReference>
<name>A0A2T7NP66_POMCA</name>
<dbReference type="OrthoDB" id="6435034at2759"/>
<dbReference type="Proteomes" id="UP000245119">
    <property type="component" value="Linkage Group LG10"/>
</dbReference>
<organism evidence="5 6">
    <name type="scientific">Pomacea canaliculata</name>
    <name type="common">Golden apple snail</name>
    <dbReference type="NCBI Taxonomy" id="400727"/>
    <lineage>
        <taxon>Eukaryota</taxon>
        <taxon>Metazoa</taxon>
        <taxon>Spiralia</taxon>
        <taxon>Lophotrochozoa</taxon>
        <taxon>Mollusca</taxon>
        <taxon>Gastropoda</taxon>
        <taxon>Caenogastropoda</taxon>
        <taxon>Architaenioglossa</taxon>
        <taxon>Ampullarioidea</taxon>
        <taxon>Ampullariidae</taxon>
        <taxon>Pomacea</taxon>
    </lineage>
</organism>
<dbReference type="Pfam" id="PF19745">
    <property type="entry name" value="FUT8_N_cat"/>
    <property type="match status" value="1"/>
</dbReference>